<feature type="region of interest" description="Disordered" evidence="1">
    <location>
        <begin position="431"/>
        <end position="459"/>
    </location>
</feature>
<dbReference type="AlphaFoldDB" id="A0A8H5G178"/>
<feature type="signal peptide" evidence="2">
    <location>
        <begin position="1"/>
        <end position="25"/>
    </location>
</feature>
<evidence type="ECO:0000313" key="3">
    <source>
        <dbReference type="EMBL" id="KAF5356426.1"/>
    </source>
</evidence>
<gene>
    <name evidence="3" type="ORF">D9758_009523</name>
</gene>
<organism evidence="3 4">
    <name type="scientific">Tetrapyrgos nigripes</name>
    <dbReference type="NCBI Taxonomy" id="182062"/>
    <lineage>
        <taxon>Eukaryota</taxon>
        <taxon>Fungi</taxon>
        <taxon>Dikarya</taxon>
        <taxon>Basidiomycota</taxon>
        <taxon>Agaricomycotina</taxon>
        <taxon>Agaricomycetes</taxon>
        <taxon>Agaricomycetidae</taxon>
        <taxon>Agaricales</taxon>
        <taxon>Marasmiineae</taxon>
        <taxon>Marasmiaceae</taxon>
        <taxon>Tetrapyrgos</taxon>
    </lineage>
</organism>
<reference evidence="3 4" key="1">
    <citation type="journal article" date="2020" name="ISME J.">
        <title>Uncovering the hidden diversity of litter-decomposition mechanisms in mushroom-forming fungi.</title>
        <authorList>
            <person name="Floudas D."/>
            <person name="Bentzer J."/>
            <person name="Ahren D."/>
            <person name="Johansson T."/>
            <person name="Persson P."/>
            <person name="Tunlid A."/>
        </authorList>
    </citation>
    <scope>NUCLEOTIDE SEQUENCE [LARGE SCALE GENOMIC DNA]</scope>
    <source>
        <strain evidence="3 4">CBS 291.85</strain>
    </source>
</reference>
<proteinExistence type="predicted"/>
<dbReference type="EMBL" id="JAACJM010000055">
    <property type="protein sequence ID" value="KAF5356426.1"/>
    <property type="molecule type" value="Genomic_DNA"/>
</dbReference>
<name>A0A8H5G178_9AGAR</name>
<keyword evidence="4" id="KW-1185">Reference proteome</keyword>
<sequence length="479" mass="53770">MPVTLVDLLLGSTTLILLLPSPVMAFQQLLHRFDTSANQALLNIVNGIEAGTSSNETHNFHPTTQESNEVSSSSDSIIDGHLPASDNHFASSSSALTLVHSSADAGGSGTVQFSDPILSEVGVVAGPADKFDKSYQEAVGWHVVGLAASMFMAQKMYGKQISLGDYNDFIQTCQATILQSLSLARATNQHILLTLLYVDRVLPDTILEVFSHLDLEGKREVELVAFNQVQLGLLMARVYILCLKMAMEFYDDECPRDLRVWQDLLFMYEPIIHKSVRQLELLFDDNLWIRNDRWLGWLTYIRGFLGHPYAKYHPRAFQYFDAILCGCLHRLGPNASVSASCTDRFIWRIDIHTPLRYKQQERLLLFLTCGLPAPDSKGLPQYTLDCAGYGAGVVVGIDVPDDMEWVEQELSPDEEPQSDFVDESHRVMYEAEDVEEDEDDLYWESESDEEEEDSEDDDVFFEPLNEVHIPQLLAGSSCA</sequence>
<accession>A0A8H5G178</accession>
<comment type="caution">
    <text evidence="3">The sequence shown here is derived from an EMBL/GenBank/DDBJ whole genome shotgun (WGS) entry which is preliminary data.</text>
</comment>
<dbReference type="Proteomes" id="UP000559256">
    <property type="component" value="Unassembled WGS sequence"/>
</dbReference>
<evidence type="ECO:0000313" key="4">
    <source>
        <dbReference type="Proteomes" id="UP000559256"/>
    </source>
</evidence>
<evidence type="ECO:0000256" key="2">
    <source>
        <dbReference type="SAM" id="SignalP"/>
    </source>
</evidence>
<keyword evidence="2" id="KW-0732">Signal</keyword>
<feature type="compositionally biased region" description="Polar residues" evidence="1">
    <location>
        <begin position="53"/>
        <end position="70"/>
    </location>
</feature>
<feature type="region of interest" description="Disordered" evidence="1">
    <location>
        <begin position="53"/>
        <end position="77"/>
    </location>
</feature>
<evidence type="ECO:0000256" key="1">
    <source>
        <dbReference type="SAM" id="MobiDB-lite"/>
    </source>
</evidence>
<protein>
    <submittedName>
        <fullName evidence="3">Uncharacterized protein</fullName>
    </submittedName>
</protein>
<feature type="chain" id="PRO_5034286998" evidence="2">
    <location>
        <begin position="26"/>
        <end position="479"/>
    </location>
</feature>